<protein>
    <recommendedName>
        <fullName evidence="8 9">1,4-dihydroxy-2-naphthoate octaprenyltransferase</fullName>
        <shortName evidence="8">DHNA-octaprenyltransferase</shortName>
        <ecNumber evidence="8 9">2.5.1.74</ecNumber>
    </recommendedName>
</protein>
<evidence type="ECO:0000256" key="5">
    <source>
        <dbReference type="ARBA" id="ARBA00022692"/>
    </source>
</evidence>
<feature type="transmembrane region" description="Helical" evidence="8">
    <location>
        <begin position="254"/>
        <end position="277"/>
    </location>
</feature>
<evidence type="ECO:0000256" key="1">
    <source>
        <dbReference type="ARBA" id="ARBA00004141"/>
    </source>
</evidence>
<keyword evidence="2 8" id="KW-0474">Menaquinone biosynthesis</keyword>
<dbReference type="GO" id="GO:0009234">
    <property type="term" value="P:menaquinone biosynthetic process"/>
    <property type="evidence" value="ECO:0007669"/>
    <property type="project" value="UniProtKB-UniRule"/>
</dbReference>
<dbReference type="Gene3D" id="1.10.357.140">
    <property type="entry name" value="UbiA prenyltransferase"/>
    <property type="match status" value="1"/>
</dbReference>
<dbReference type="InterPro" id="IPR044878">
    <property type="entry name" value="UbiA_sf"/>
</dbReference>
<accession>A0A2M9HAQ7</accession>
<evidence type="ECO:0000313" key="10">
    <source>
        <dbReference type="EMBL" id="PJM73894.1"/>
    </source>
</evidence>
<feature type="transmembrane region" description="Helical" evidence="8">
    <location>
        <begin position="169"/>
        <end position="188"/>
    </location>
</feature>
<dbReference type="Proteomes" id="UP000229095">
    <property type="component" value="Unassembled WGS sequence"/>
</dbReference>
<feature type="transmembrane region" description="Helical" evidence="8">
    <location>
        <begin position="24"/>
        <end position="43"/>
    </location>
</feature>
<comment type="similarity">
    <text evidence="8">Belongs to the MenA family. Type 1 subfamily.</text>
</comment>
<evidence type="ECO:0000256" key="6">
    <source>
        <dbReference type="ARBA" id="ARBA00022989"/>
    </source>
</evidence>
<dbReference type="CDD" id="cd13962">
    <property type="entry name" value="PT_UbiA_UBIAD1"/>
    <property type="match status" value="1"/>
</dbReference>
<keyword evidence="11" id="KW-1185">Reference proteome</keyword>
<dbReference type="EC" id="2.5.1.74" evidence="8 9"/>
<comment type="pathway">
    <text evidence="8">Quinol/quinone metabolism; menaquinone biosynthesis; menaquinol from 1,4-dihydroxy-2-naphthoate: step 1/2.</text>
</comment>
<dbReference type="InterPro" id="IPR026046">
    <property type="entry name" value="UBIAD1"/>
</dbReference>
<dbReference type="NCBIfam" id="TIGR00751">
    <property type="entry name" value="menA"/>
    <property type="match status" value="1"/>
</dbReference>
<feature type="transmembrane region" description="Helical" evidence="8">
    <location>
        <begin position="305"/>
        <end position="325"/>
    </location>
</feature>
<dbReference type="Pfam" id="PF01040">
    <property type="entry name" value="UbiA"/>
    <property type="match status" value="1"/>
</dbReference>
<dbReference type="Gene3D" id="1.20.120.1780">
    <property type="entry name" value="UbiA prenyltransferase"/>
    <property type="match status" value="1"/>
</dbReference>
<name>A0A2M9HAQ7_9BIFI</name>
<dbReference type="AlphaFoldDB" id="A0A2M9HAQ7"/>
<keyword evidence="7 8" id="KW-0472">Membrane</keyword>
<sequence length="382" mass="40668">MPHMTKCGTKPNIRLWLRGTRPRTLPASIAPVVVGAAAAWSVLSRYDGWGLRCIAADEGVWMDMESGYGPCATPWYALDGALPRFLGVTLLCAGVALFLQIAVNFANDYSDGVRGTDAHRADDESGTGRPQRLVASGLVKPKAVLAAAGVAALLACICGLAVAVVSRQYWFIAVGVVCLLAGWFYTGGRHPYGYAGLGEIFVFVFFGLVATLGTQYAICQSLDGIGIPNAAVIDFATPGDGSEWSWVWFDQGQFGISGTGIHAAVCVGLNAVMLLMINNLRDIDDDRLHGKRTLAVRLGERGSRAALAVCCAVDWMASILVMMMTWLPWGLIPWLAFAAATVAMLRAMARRDFGRALGYAGMQTLVFAVVVALNVIAAGDGW</sequence>
<dbReference type="EMBL" id="PEBI01000001">
    <property type="protein sequence ID" value="PJM73894.1"/>
    <property type="molecule type" value="Genomic_DNA"/>
</dbReference>
<dbReference type="InterPro" id="IPR000537">
    <property type="entry name" value="UbiA_prenyltransferase"/>
</dbReference>
<reference evidence="10 11" key="1">
    <citation type="submission" date="2017-10" db="EMBL/GenBank/DDBJ databases">
        <title>Draft genome sequences of strains TRE 1, TRE 9, TRE H and TRI 7, isolated from tamarins, belonging to four potential novel Bifidobacterium species.</title>
        <authorList>
            <person name="Mattarelli P."/>
            <person name="Modesto M."/>
            <person name="Puglisi E."/>
            <person name="Morelli L."/>
            <person name="Spezio C."/>
            <person name="Bonetti A."/>
            <person name="Sandri C."/>
        </authorList>
    </citation>
    <scope>NUCLEOTIDE SEQUENCE [LARGE SCALE GENOMIC DNA]</scope>
    <source>
        <strain evidence="11">TRE1</strain>
    </source>
</reference>
<evidence type="ECO:0000313" key="11">
    <source>
        <dbReference type="Proteomes" id="UP000229095"/>
    </source>
</evidence>
<dbReference type="GO" id="GO:0042371">
    <property type="term" value="P:vitamin K biosynthetic process"/>
    <property type="evidence" value="ECO:0007669"/>
    <property type="project" value="TreeGrafter"/>
</dbReference>
<keyword evidence="5 8" id="KW-0812">Transmembrane</keyword>
<evidence type="ECO:0000256" key="2">
    <source>
        <dbReference type="ARBA" id="ARBA00022428"/>
    </source>
</evidence>
<organism evidence="10 11">
    <name type="scientific">Bifidobacterium primatium</name>
    <dbReference type="NCBI Taxonomy" id="2045438"/>
    <lineage>
        <taxon>Bacteria</taxon>
        <taxon>Bacillati</taxon>
        <taxon>Actinomycetota</taxon>
        <taxon>Actinomycetes</taxon>
        <taxon>Bifidobacteriales</taxon>
        <taxon>Bifidobacteriaceae</taxon>
        <taxon>Bifidobacterium</taxon>
    </lineage>
</organism>
<keyword evidence="3 8" id="KW-1003">Cell membrane</keyword>
<feature type="transmembrane region" description="Helical" evidence="8">
    <location>
        <begin position="200"/>
        <end position="218"/>
    </location>
</feature>
<dbReference type="OrthoDB" id="9767568at2"/>
<feature type="transmembrane region" description="Helical" evidence="8">
    <location>
        <begin position="85"/>
        <end position="106"/>
    </location>
</feature>
<feature type="transmembrane region" description="Helical" evidence="8">
    <location>
        <begin position="356"/>
        <end position="377"/>
    </location>
</feature>
<dbReference type="GO" id="GO:0046428">
    <property type="term" value="F:1,4-dihydroxy-2-naphthoate polyprenyltransferase activity"/>
    <property type="evidence" value="ECO:0007669"/>
    <property type="project" value="UniProtKB-UniRule"/>
</dbReference>
<evidence type="ECO:0000256" key="3">
    <source>
        <dbReference type="ARBA" id="ARBA00022475"/>
    </source>
</evidence>
<dbReference type="RefSeq" id="WP_100510040.1">
    <property type="nucleotide sequence ID" value="NZ_PEBI01000001.1"/>
</dbReference>
<evidence type="ECO:0000256" key="7">
    <source>
        <dbReference type="ARBA" id="ARBA00023136"/>
    </source>
</evidence>
<keyword evidence="6 8" id="KW-1133">Transmembrane helix</keyword>
<dbReference type="PANTHER" id="PTHR13929">
    <property type="entry name" value="1,4-DIHYDROXY-2-NAPHTHOATE OCTAPRENYLTRANSFERASE"/>
    <property type="match status" value="1"/>
</dbReference>
<evidence type="ECO:0000256" key="9">
    <source>
        <dbReference type="NCBIfam" id="TIGR00751"/>
    </source>
</evidence>
<comment type="catalytic activity">
    <reaction evidence="8">
        <text>an all-trans-polyprenyl diphosphate + 1,4-dihydroxy-2-naphthoate + H(+) = a 2-demethylmenaquinol + CO2 + diphosphate</text>
        <dbReference type="Rhea" id="RHEA:26478"/>
        <dbReference type="Rhea" id="RHEA-COMP:9563"/>
        <dbReference type="Rhea" id="RHEA-COMP:9564"/>
        <dbReference type="ChEBI" id="CHEBI:11173"/>
        <dbReference type="ChEBI" id="CHEBI:15378"/>
        <dbReference type="ChEBI" id="CHEBI:16526"/>
        <dbReference type="ChEBI" id="CHEBI:33019"/>
        <dbReference type="ChEBI" id="CHEBI:55437"/>
        <dbReference type="ChEBI" id="CHEBI:58914"/>
        <dbReference type="EC" id="2.5.1.74"/>
    </reaction>
</comment>
<comment type="caution">
    <text evidence="10">The sequence shown here is derived from an EMBL/GenBank/DDBJ whole genome shotgun (WGS) entry which is preliminary data.</text>
</comment>
<comment type="function">
    <text evidence="8">Conversion of 1,4-dihydroxy-2-naphthoate (DHNA) to demethylmenaquinone (DMK).</text>
</comment>
<evidence type="ECO:0000256" key="8">
    <source>
        <dbReference type="HAMAP-Rule" id="MF_01937"/>
    </source>
</evidence>
<feature type="transmembrane region" description="Helical" evidence="8">
    <location>
        <begin position="143"/>
        <end position="163"/>
    </location>
</feature>
<comment type="subcellular location">
    <subcellularLocation>
        <location evidence="8">Cell membrane</location>
        <topology evidence="8">Multi-pass membrane protein</topology>
    </subcellularLocation>
    <subcellularLocation>
        <location evidence="1">Membrane</location>
        <topology evidence="1">Multi-pass membrane protein</topology>
    </subcellularLocation>
</comment>
<proteinExistence type="inferred from homology"/>
<feature type="transmembrane region" description="Helical" evidence="8">
    <location>
        <begin position="331"/>
        <end position="349"/>
    </location>
</feature>
<dbReference type="InterPro" id="IPR004657">
    <property type="entry name" value="MenA"/>
</dbReference>
<gene>
    <name evidence="8 10" type="primary">menA</name>
    <name evidence="10" type="ORF">CS006_01645</name>
</gene>
<dbReference type="PANTHER" id="PTHR13929:SF0">
    <property type="entry name" value="UBIA PRENYLTRANSFERASE DOMAIN-CONTAINING PROTEIN 1"/>
    <property type="match status" value="1"/>
</dbReference>
<dbReference type="UniPathway" id="UPA00079">
    <property type="reaction ID" value="UER00168"/>
</dbReference>
<keyword evidence="4 8" id="KW-0808">Transferase</keyword>
<dbReference type="GO" id="GO:0005886">
    <property type="term" value="C:plasma membrane"/>
    <property type="evidence" value="ECO:0007669"/>
    <property type="project" value="UniProtKB-SubCell"/>
</dbReference>
<evidence type="ECO:0000256" key="4">
    <source>
        <dbReference type="ARBA" id="ARBA00022679"/>
    </source>
</evidence>
<dbReference type="HAMAP" id="MF_01937">
    <property type="entry name" value="MenA_1"/>
    <property type="match status" value="1"/>
</dbReference>